<dbReference type="PANTHER" id="PTHR22893:SF91">
    <property type="entry name" value="NADPH DEHYDROGENASE 2-RELATED"/>
    <property type="match status" value="1"/>
</dbReference>
<dbReference type="OrthoDB" id="276546at2759"/>
<gene>
    <name evidence="2" type="ORF">CVT25_006805</name>
</gene>
<evidence type="ECO:0000313" key="2">
    <source>
        <dbReference type="EMBL" id="PPQ86621.1"/>
    </source>
</evidence>
<dbReference type="InterPro" id="IPR013785">
    <property type="entry name" value="Aldolase_TIM"/>
</dbReference>
<dbReference type="STRING" id="93625.A0A409X7C3"/>
<evidence type="ECO:0000313" key="3">
    <source>
        <dbReference type="Proteomes" id="UP000283269"/>
    </source>
</evidence>
<organism evidence="2 3">
    <name type="scientific">Psilocybe cyanescens</name>
    <dbReference type="NCBI Taxonomy" id="93625"/>
    <lineage>
        <taxon>Eukaryota</taxon>
        <taxon>Fungi</taxon>
        <taxon>Dikarya</taxon>
        <taxon>Basidiomycota</taxon>
        <taxon>Agaricomycotina</taxon>
        <taxon>Agaricomycetes</taxon>
        <taxon>Agaricomycetidae</taxon>
        <taxon>Agaricales</taxon>
        <taxon>Agaricineae</taxon>
        <taxon>Strophariaceae</taxon>
        <taxon>Psilocybe</taxon>
    </lineage>
</organism>
<dbReference type="Gene3D" id="3.20.20.70">
    <property type="entry name" value="Aldolase class I"/>
    <property type="match status" value="1"/>
</dbReference>
<dbReference type="Proteomes" id="UP000283269">
    <property type="component" value="Unassembled WGS sequence"/>
</dbReference>
<feature type="domain" description="NADH:flavin oxidoreductase/NADH oxidase N-terminal" evidence="1">
    <location>
        <begin position="5"/>
        <end position="368"/>
    </location>
</feature>
<reference evidence="2 3" key="1">
    <citation type="journal article" date="2018" name="Evol. Lett.">
        <title>Horizontal gene cluster transfer increased hallucinogenic mushroom diversity.</title>
        <authorList>
            <person name="Reynolds H.T."/>
            <person name="Vijayakumar V."/>
            <person name="Gluck-Thaler E."/>
            <person name="Korotkin H.B."/>
            <person name="Matheny P.B."/>
            <person name="Slot J.C."/>
        </authorList>
    </citation>
    <scope>NUCLEOTIDE SEQUENCE [LARGE SCALE GENOMIC DNA]</scope>
    <source>
        <strain evidence="2 3">2631</strain>
    </source>
</reference>
<proteinExistence type="predicted"/>
<dbReference type="InParanoid" id="A0A409X7C3"/>
<accession>A0A409X7C3</accession>
<dbReference type="PANTHER" id="PTHR22893">
    <property type="entry name" value="NADH OXIDOREDUCTASE-RELATED"/>
    <property type="match status" value="1"/>
</dbReference>
<keyword evidence="3" id="KW-1185">Reference proteome</keyword>
<evidence type="ECO:0000259" key="1">
    <source>
        <dbReference type="Pfam" id="PF00724"/>
    </source>
</evidence>
<dbReference type="CDD" id="cd02933">
    <property type="entry name" value="OYE_like_FMN"/>
    <property type="match status" value="1"/>
</dbReference>
<dbReference type="AlphaFoldDB" id="A0A409X7C3"/>
<protein>
    <recommendedName>
        <fullName evidence="1">NADH:flavin oxidoreductase/NADH oxidase N-terminal domain-containing protein</fullName>
    </recommendedName>
</protein>
<dbReference type="EMBL" id="NHYD01002450">
    <property type="protein sequence ID" value="PPQ86621.1"/>
    <property type="molecule type" value="Genomic_DNA"/>
</dbReference>
<dbReference type="InterPro" id="IPR001155">
    <property type="entry name" value="OxRdtase_FMN_N"/>
</dbReference>
<dbReference type="SUPFAM" id="SSF51395">
    <property type="entry name" value="FMN-linked oxidoreductases"/>
    <property type="match status" value="1"/>
</dbReference>
<sequence>MSAKNLFKPLQIGSLSLKNRIGMSALTRNRAEGTYPTELMKEYYVQRAVGGAGLIISEGILICRQGSPWPNAPGLWDENHVAGWRIITDAVHNAGGKIYAQVRSRLGHCSARSNPSFDFQLWHTGRLSHPDAPEQKLAGEPVYAPSAIAARGGKFRQLPGEPGFVTPTAIDDPRVLIGKYTHAAINAKKAGFDGVELMASSGVLPHQFLDYNSNQRTDEWGGSIENRARFGLELLKALKDVYGPDVGVKLSPAAGLNDLGMPLQDTLNTFSYFISEADKLNLSYIALVRYNPVWDAALNGTLRGTDHDVLEAYRPYIRNSKVFINTGVTPEEGEELISAGKIDGVFIGLNWATHPDLAKRVEQGIALNNPPNVPLLQAPASQDDYVSGYTDYPTAV</sequence>
<name>A0A409X7C3_PSICY</name>
<dbReference type="Pfam" id="PF00724">
    <property type="entry name" value="Oxidored_FMN"/>
    <property type="match status" value="1"/>
</dbReference>
<dbReference type="InterPro" id="IPR045247">
    <property type="entry name" value="Oye-like"/>
</dbReference>
<comment type="caution">
    <text evidence="2">The sequence shown here is derived from an EMBL/GenBank/DDBJ whole genome shotgun (WGS) entry which is preliminary data.</text>
</comment>
<dbReference type="GO" id="GO:0016491">
    <property type="term" value="F:oxidoreductase activity"/>
    <property type="evidence" value="ECO:0007669"/>
    <property type="project" value="InterPro"/>
</dbReference>
<dbReference type="GO" id="GO:0010181">
    <property type="term" value="F:FMN binding"/>
    <property type="evidence" value="ECO:0007669"/>
    <property type="project" value="InterPro"/>
</dbReference>